<evidence type="ECO:0000313" key="1">
    <source>
        <dbReference type="EMBL" id="ACC74144.1"/>
    </source>
</evidence>
<dbReference type="Proteomes" id="UP000001192">
    <property type="component" value="Chromosome 2"/>
</dbReference>
<accession>B2JLR6</accession>
<organism evidence="1 2">
    <name type="scientific">Paraburkholderia phymatum (strain DSM 17167 / CIP 108236 / LMG 21445 / STM815)</name>
    <name type="common">Burkholderia phymatum</name>
    <dbReference type="NCBI Taxonomy" id="391038"/>
    <lineage>
        <taxon>Bacteria</taxon>
        <taxon>Pseudomonadati</taxon>
        <taxon>Pseudomonadota</taxon>
        <taxon>Betaproteobacteria</taxon>
        <taxon>Burkholderiales</taxon>
        <taxon>Burkholderiaceae</taxon>
        <taxon>Paraburkholderia</taxon>
    </lineage>
</organism>
<gene>
    <name evidence="1" type="ordered locus">Bphy_5056</name>
</gene>
<dbReference type="RefSeq" id="WP_012404308.1">
    <property type="nucleotide sequence ID" value="NC_010623.1"/>
</dbReference>
<name>B2JLR6_PARP8</name>
<dbReference type="eggNOG" id="ENOG5032SFR">
    <property type="taxonomic scope" value="Bacteria"/>
</dbReference>
<dbReference type="STRING" id="391038.Bphy_5056"/>
<keyword evidence="2" id="KW-1185">Reference proteome</keyword>
<sequence length="203" mass="21483">MNAGKVSAPVRVHGSDRIVSIVCDARRVACCARAACVRGVALVVMSAGLYLHAASSCAQDASMLDERVTQQNIAATICRPGYADMVSPPFDDMMEHKNRLLAERGIDREHGTRYALDRRVPVVLGGSPDAPDNLDLLPWGGHKGERRKELLTAKLKRCVCEGRMSLGDAQAAIAGNWSAHDGGFGSAPCGDVRGVASIANDGS</sequence>
<protein>
    <submittedName>
        <fullName evidence="1">Uncharacterized protein</fullName>
    </submittedName>
</protein>
<dbReference type="KEGG" id="bph:Bphy_5056"/>
<reference evidence="2" key="1">
    <citation type="journal article" date="2014" name="Stand. Genomic Sci.">
        <title>Complete genome sequence of Burkholderia phymatum STM815(T), a broad host range and efficient nitrogen-fixing symbiont of Mimosa species.</title>
        <authorList>
            <person name="Moulin L."/>
            <person name="Klonowska A."/>
            <person name="Caroline B."/>
            <person name="Booth K."/>
            <person name="Vriezen J.A."/>
            <person name="Melkonian R."/>
            <person name="James E.K."/>
            <person name="Young J.P."/>
            <person name="Bena G."/>
            <person name="Hauser L."/>
            <person name="Land M."/>
            <person name="Kyrpides N."/>
            <person name="Bruce D."/>
            <person name="Chain P."/>
            <person name="Copeland A."/>
            <person name="Pitluck S."/>
            <person name="Woyke T."/>
            <person name="Lizotte-Waniewski M."/>
            <person name="Bristow J."/>
            <person name="Riley M."/>
        </authorList>
    </citation>
    <scope>NUCLEOTIDE SEQUENCE [LARGE SCALE GENOMIC DNA]</scope>
    <source>
        <strain evidence="2">DSM 17167 / CIP 108236 / LMG 21445 / STM815</strain>
    </source>
</reference>
<proteinExistence type="predicted"/>
<dbReference type="HOGENOM" id="CLU_1233139_0_0_4"/>
<dbReference type="OrthoDB" id="9104842at2"/>
<dbReference type="AlphaFoldDB" id="B2JLR6"/>
<evidence type="ECO:0000313" key="2">
    <source>
        <dbReference type="Proteomes" id="UP000001192"/>
    </source>
</evidence>
<dbReference type="EMBL" id="CP001044">
    <property type="protein sequence ID" value="ACC74144.1"/>
    <property type="molecule type" value="Genomic_DNA"/>
</dbReference>